<feature type="compositionally biased region" description="Polar residues" evidence="1">
    <location>
        <begin position="154"/>
        <end position="164"/>
    </location>
</feature>
<accession>A0A5J5B9L1</accession>
<evidence type="ECO:0000313" key="3">
    <source>
        <dbReference type="Proteomes" id="UP000325577"/>
    </source>
</evidence>
<dbReference type="OrthoDB" id="2013098at2759"/>
<dbReference type="PANTHER" id="PTHR35317:SF27">
    <property type="entry name" value="RETROVIRUS-RELATED POL POLYPROTEIN FROM TRANSPOSON TNT 1-94"/>
    <property type="match status" value="1"/>
</dbReference>
<organism evidence="2 3">
    <name type="scientific">Nyssa sinensis</name>
    <dbReference type="NCBI Taxonomy" id="561372"/>
    <lineage>
        <taxon>Eukaryota</taxon>
        <taxon>Viridiplantae</taxon>
        <taxon>Streptophyta</taxon>
        <taxon>Embryophyta</taxon>
        <taxon>Tracheophyta</taxon>
        <taxon>Spermatophyta</taxon>
        <taxon>Magnoliopsida</taxon>
        <taxon>eudicotyledons</taxon>
        <taxon>Gunneridae</taxon>
        <taxon>Pentapetalae</taxon>
        <taxon>asterids</taxon>
        <taxon>Cornales</taxon>
        <taxon>Nyssaceae</taxon>
        <taxon>Nyssa</taxon>
    </lineage>
</organism>
<feature type="compositionally biased region" description="Gly residues" evidence="1">
    <location>
        <begin position="94"/>
        <end position="104"/>
    </location>
</feature>
<dbReference type="Proteomes" id="UP000325577">
    <property type="component" value="Linkage Group LG14"/>
</dbReference>
<evidence type="ECO:0008006" key="4">
    <source>
        <dbReference type="Google" id="ProtNLM"/>
    </source>
</evidence>
<evidence type="ECO:0000313" key="2">
    <source>
        <dbReference type="EMBL" id="KAA8539945.1"/>
    </source>
</evidence>
<dbReference type="Pfam" id="PF14223">
    <property type="entry name" value="Retrotran_gag_2"/>
    <property type="match status" value="1"/>
</dbReference>
<feature type="region of interest" description="Disordered" evidence="1">
    <location>
        <begin position="87"/>
        <end position="177"/>
    </location>
</feature>
<dbReference type="EMBL" id="CM018037">
    <property type="protein sequence ID" value="KAA8539945.1"/>
    <property type="molecule type" value="Genomic_DNA"/>
</dbReference>
<dbReference type="AlphaFoldDB" id="A0A5J5B9L1"/>
<evidence type="ECO:0000256" key="1">
    <source>
        <dbReference type="SAM" id="MobiDB-lite"/>
    </source>
</evidence>
<proteinExistence type="predicted"/>
<gene>
    <name evidence="2" type="ORF">F0562_026637</name>
</gene>
<keyword evidence="3" id="KW-1185">Reference proteome</keyword>
<reference evidence="2 3" key="1">
    <citation type="submission" date="2019-09" db="EMBL/GenBank/DDBJ databases">
        <title>A chromosome-level genome assembly of the Chinese tupelo Nyssa sinensis.</title>
        <authorList>
            <person name="Yang X."/>
            <person name="Kang M."/>
            <person name="Yang Y."/>
            <person name="Xiong H."/>
            <person name="Wang M."/>
            <person name="Zhang Z."/>
            <person name="Wang Z."/>
            <person name="Wu H."/>
            <person name="Ma T."/>
            <person name="Liu J."/>
            <person name="Xi Z."/>
        </authorList>
    </citation>
    <scope>NUCLEOTIDE SEQUENCE [LARGE SCALE GENOMIC DNA]</scope>
    <source>
        <strain evidence="2">J267</strain>
        <tissue evidence="2">Leaf</tissue>
    </source>
</reference>
<feature type="compositionally biased region" description="Acidic residues" evidence="1">
    <location>
        <begin position="120"/>
        <end position="152"/>
    </location>
</feature>
<name>A0A5J5B9L1_9ASTE</name>
<protein>
    <recommendedName>
        <fullName evidence="4">Retrovirus-related Pol polyprotein from transposon TNT 1-94</fullName>
    </recommendedName>
</protein>
<dbReference type="PANTHER" id="PTHR35317">
    <property type="entry name" value="OS04G0629600 PROTEIN"/>
    <property type="match status" value="1"/>
</dbReference>
<sequence length="251" mass="28334">MKAGESVDDYFGRTLIIANKMRIHGEKMDDVVIIEKILRSMTSKYDYVVCSIEESNDLDTLSIDELQSSLLVHEQRINRHAVDEQALQITHGPQQGGRGGGRGTYRGRGRGKGRAILADLEWETDEEASIEDESNGEEFEANEEPGEIEPESDQNGGDTPNGENSPREGRARRPPVWMRDYETGHDLSDEESANMTHLALFSDRDPMTFEEAVNYWRRHSFNRTILEPSSSIVAARSRSYGNFLDSDYETG</sequence>